<accession>A0ABT5TUX7</accession>
<dbReference type="Gene3D" id="2.130.10.10">
    <property type="entry name" value="YVTN repeat-like/Quinoprotein amine dehydrogenase"/>
    <property type="match status" value="2"/>
</dbReference>
<feature type="non-terminal residue" evidence="1">
    <location>
        <position position="1"/>
    </location>
</feature>
<keyword evidence="2" id="KW-1185">Reference proteome</keyword>
<dbReference type="PANTHER" id="PTHR47197">
    <property type="entry name" value="PROTEIN NIRF"/>
    <property type="match status" value="1"/>
</dbReference>
<comment type="caution">
    <text evidence="1">The sequence shown here is derived from an EMBL/GenBank/DDBJ whole genome shotgun (WGS) entry which is preliminary data.</text>
</comment>
<dbReference type="InterPro" id="IPR011048">
    <property type="entry name" value="Haem_d1_sf"/>
</dbReference>
<dbReference type="PANTHER" id="PTHR47197:SF3">
    <property type="entry name" value="DIHYDRO-HEME D1 DEHYDROGENASE"/>
    <property type="match status" value="1"/>
</dbReference>
<reference evidence="1" key="1">
    <citation type="submission" date="2023-02" db="EMBL/GenBank/DDBJ databases">
        <title>Georgenia sp.10Sc9-8, isolated from a soil sample collected from the Taklamakan desert.</title>
        <authorList>
            <person name="Liu S."/>
        </authorList>
    </citation>
    <scope>NUCLEOTIDE SEQUENCE</scope>
    <source>
        <strain evidence="1">10Sc9-8</strain>
    </source>
</reference>
<gene>
    <name evidence="1" type="ORF">PU560_05185</name>
</gene>
<dbReference type="InterPro" id="IPR051200">
    <property type="entry name" value="Host-pathogen_enzymatic-act"/>
</dbReference>
<dbReference type="InterPro" id="IPR015943">
    <property type="entry name" value="WD40/YVTN_repeat-like_dom_sf"/>
</dbReference>
<name>A0ABT5TUX7_9MICO</name>
<dbReference type="SUPFAM" id="SSF51004">
    <property type="entry name" value="C-terminal (heme d1) domain of cytochrome cd1-nitrite reductase"/>
    <property type="match status" value="1"/>
</dbReference>
<evidence type="ECO:0000313" key="1">
    <source>
        <dbReference type="EMBL" id="MDD9205862.1"/>
    </source>
</evidence>
<dbReference type="EMBL" id="JARACI010000689">
    <property type="protein sequence ID" value="MDD9205862.1"/>
    <property type="molecule type" value="Genomic_DNA"/>
</dbReference>
<evidence type="ECO:0000313" key="2">
    <source>
        <dbReference type="Proteomes" id="UP001165561"/>
    </source>
</evidence>
<organism evidence="1 2">
    <name type="scientific">Georgenia halotolerans</name>
    <dbReference type="NCBI Taxonomy" id="3028317"/>
    <lineage>
        <taxon>Bacteria</taxon>
        <taxon>Bacillati</taxon>
        <taxon>Actinomycetota</taxon>
        <taxon>Actinomycetes</taxon>
        <taxon>Micrococcales</taxon>
        <taxon>Bogoriellaceae</taxon>
        <taxon>Georgenia</taxon>
    </lineage>
</organism>
<sequence>VDTLTQERVNVEGEPMAMQIDSLWPSPDGSVMYASRYPAPLGKDKGDARLAGDLAAFRTDTNEMMWRVAVSGQPNHISASPDGRRVYVPIRDRSYVEVIDVEQQASITRVPCGWGPHGTEISPDGARLYVGTIWGHTLSVIDTEALECIQRVHMGESVRPFVITADGSTAYVQLSRLHGFSVVDLERGVPSATVHLPRLPAGIELPHKVGYNVNHGMRMLSDESTLYAAASIADYIAVYSLPDLRLRSSIPTGREPAFVKLTIDEQFLCIPNRMESTVSVFSVADETEVARVPVGDYPNRMASIVVPS</sequence>
<dbReference type="Proteomes" id="UP001165561">
    <property type="component" value="Unassembled WGS sequence"/>
</dbReference>
<proteinExistence type="predicted"/>
<protein>
    <submittedName>
        <fullName evidence="1">YncE family protein</fullName>
    </submittedName>
</protein>
<dbReference type="Pfam" id="PF02239">
    <property type="entry name" value="Cytochrom_D1"/>
    <property type="match status" value="1"/>
</dbReference>